<dbReference type="KEGG" id="dat:HRM2_19210"/>
<evidence type="ECO:0000313" key="1">
    <source>
        <dbReference type="EMBL" id="ACN15022.1"/>
    </source>
</evidence>
<protein>
    <submittedName>
        <fullName evidence="1 2">ParB</fullName>
    </submittedName>
</protein>
<keyword evidence="3" id="KW-1185">Reference proteome</keyword>
<dbReference type="Proteomes" id="UP000000442">
    <property type="component" value="Plasmid pHRM2a"/>
</dbReference>
<dbReference type="AlphaFoldDB" id="C0QC10"/>
<dbReference type="HOGENOM" id="CLU_905285_0_0_7"/>
<dbReference type="EMBL" id="CP001087">
    <property type="protein sequence ID" value="ACN15022.1"/>
    <property type="molecule type" value="Genomic_DNA"/>
</dbReference>
<dbReference type="InterPro" id="IPR036086">
    <property type="entry name" value="ParB/Sulfiredoxin_sf"/>
</dbReference>
<accession>C0QC10</accession>
<proteinExistence type="predicted"/>
<dbReference type="SUPFAM" id="SSF110849">
    <property type="entry name" value="ParB/Sulfiredoxin"/>
    <property type="match status" value="1"/>
</dbReference>
<dbReference type="STRING" id="177437.HRM2_19210"/>
<geneLocation type="plasmid" evidence="2 3">
    <name>pHRM2a</name>
</geneLocation>
<dbReference type="KEGG" id="dat:HRM2_p00190"/>
<reference evidence="1 3" key="2">
    <citation type="journal article" date="2009" name="Environ. Microbiol.">
        <title>Genome sequence of Desulfobacterium autotrophicum HRM2, a marine sulfate reducer oxidizing organic carbon completely to carbon dioxide.</title>
        <authorList>
            <person name="Strittmatter A.W."/>
            <person name="Liesegang H."/>
            <person name="Rabus R."/>
            <person name="Decker I."/>
            <person name="Amann J."/>
            <person name="Andres S."/>
            <person name="Henne A."/>
            <person name="Fricke W.F."/>
            <person name="Martinez-Arias R."/>
            <person name="Bartels D."/>
            <person name="Goesmann A."/>
            <person name="Krause L."/>
            <person name="Puehler A."/>
            <person name="Klenk H.P."/>
            <person name="Richter M."/>
            <person name="Schuler M."/>
            <person name="Gloeckner F.O."/>
            <person name="Meyerdierks A."/>
            <person name="Gottschalk G."/>
            <person name="Amann R."/>
        </authorList>
    </citation>
    <scope>NUCLEOTIDE SEQUENCE [LARGE SCALE GENOMIC DNA]</scope>
    <source>
        <strain evidence="3">ATCC 43914 / DSM 3382 / HRM2</strain>
        <strain evidence="1">HRM2</strain>
        <strain evidence="2">pHRM2a</strain>
        <plasmid evidence="2">pHRM2a</plasmid>
        <plasmid evidence="3">Plasmid pHRM2a</plasmid>
    </source>
</reference>
<evidence type="ECO:0000313" key="3">
    <source>
        <dbReference type="Proteomes" id="UP000000442"/>
    </source>
</evidence>
<reference evidence="1" key="1">
    <citation type="submission" date="2008-05" db="EMBL/GenBank/DDBJ databases">
        <authorList>
            <person name="Strittmatter A."/>
            <person name="Liesegang H."/>
            <person name="Rabus R."/>
            <person name="Decker I."/>
            <person name="Amann J."/>
            <person name="Andres S."/>
            <person name="Henne A."/>
            <person name="Martinez-Arias R."/>
            <person name="Bartels D."/>
            <person name="Goesmann A."/>
            <person name="Krause L."/>
            <person name="Puehler A."/>
            <person name="Klenk H.-K."/>
            <person name="Richter M."/>
            <person name="Schueler M."/>
            <person name="Gloeckner F.O."/>
            <person name="Meyerdierks A."/>
            <person name="Widdel F."/>
            <person name="Gottschalk G."/>
            <person name="Amann R."/>
        </authorList>
    </citation>
    <scope>NUCLEOTIDE SEQUENCE</scope>
    <source>
        <strain evidence="2">HRM2</strain>
        <plasmid evidence="2">pHRM2a</plasmid>
    </source>
</reference>
<dbReference type="eggNOG" id="COG1475">
    <property type="taxonomic scope" value="Bacteria"/>
</dbReference>
<dbReference type="RefSeq" id="WP_012663308.1">
    <property type="nucleotide sequence ID" value="NC_012108.1"/>
</dbReference>
<name>C0QC10_DESAH</name>
<keyword evidence="2" id="KW-0614">Plasmid</keyword>
<gene>
    <name evidence="1" type="primary">parB</name>
    <name evidence="1" type="ordered locus">HRM2_19210</name>
    <name evidence="2" type="ORF">HRM2_p00190</name>
</gene>
<dbReference type="EMBL" id="CP001088">
    <property type="protein sequence ID" value="ACN18013.1"/>
    <property type="molecule type" value="Genomic_DNA"/>
</dbReference>
<evidence type="ECO:0000313" key="2">
    <source>
        <dbReference type="EMBL" id="ACN18013.1"/>
    </source>
</evidence>
<dbReference type="Proteomes" id="UP000000442">
    <property type="component" value="Chromosome"/>
</dbReference>
<sequence>MIEQIELSEIDLRYESYRLRSKVEEQALINSVLNHGIREPLEGVAPVDGPKILLNGFKRVRCAKKLNIGIVPWYSLGQDEAVGILELLRRSTTKSLTILEQARLIDELQGVHAMGTADIALLLEKSKAWVSVRSGIMVDMSECVKAAIFNGRFPAYAYLYILRPFIRINAVTKKEVNTFVTVVSGMHLSIREIRTLAHGYFKGSDELRKQIEVGNIPWCLKQLKETTKPETGCIGDEQRMLTDLEQALRKMQRICVKSYDNRLTSGAFLAQANLLTKELLDHITPFEQSMRALYDRSRQTPGNLLST</sequence>
<organism evidence="1 3">
    <name type="scientific">Desulforapulum autotrophicum (strain ATCC 43914 / DSM 3382 / VKM B-1955 / HRM2)</name>
    <name type="common">Desulfobacterium autotrophicum</name>
    <dbReference type="NCBI Taxonomy" id="177437"/>
    <lineage>
        <taxon>Bacteria</taxon>
        <taxon>Pseudomonadati</taxon>
        <taxon>Thermodesulfobacteriota</taxon>
        <taxon>Desulfobacteria</taxon>
        <taxon>Desulfobacterales</taxon>
        <taxon>Desulfobacteraceae</taxon>
        <taxon>Desulforapulum</taxon>
    </lineage>
</organism>